<dbReference type="InterPro" id="IPR046960">
    <property type="entry name" value="PPR_At4g14850-like_plant"/>
</dbReference>
<keyword evidence="4" id="KW-1185">Reference proteome</keyword>
<sequence>MAYKVVQHIKFCGHGEKINFSSFMQIIWMRRDCFNFSEQVRNVSSSLFNVDYTLANILETEDNHGFFNALDASMAVISMNFSGDGKSGAEQSAFPCLNEDVIDTSNGDHLKSFTLGKVIQELSVLSEPPSINGLICIFQIFRRGTPEHSKLLYTHLCKFGLEAQKIVGNRVAQVLAHCGCVFMAQQVLSRLRHHNIYTWTCVMLGFVQSGEAHNAINLYEKMCEIGLHPSKHTLVTLLKACTQLKNLRIGQEINDCIVQRGLDMDLFVGSSLVDIYAKCGLLIDAIRIFEMMVSHNTVSWSSLIAAYTEHGLAEDALDCFRRMEDQRLSPDEVTFVSVVKSCGLLQVRERTFEVCHEIIVRGYDRGRIIANSVVDMYAKCGMIAEATAVFNKIAVRDAFSWTALINAYSKYGTNEELLLRFEEMQLEGVCPDAAIFASVIKACSSLGDIETGRRIHRVAEEKQMHTELFVCSSLVDMYCKHGFLLEAQDAFDKLPSRDLVSWNALLAGYAEHGPGRKVISSFYRMQAEGVPQNPVTFLCALKACGNMGAVEIGREVHLECTLKAFDRDISVGSTLLDMYGKIGLLSEALYIFHSLHMRDVVSWNAIIKAHGINQAGDIAVELFKCMEESGAKPDNATLTCLLTACSRSSLLQKGQRLFSIITSEHGVAATREHVACMVDLVARSGQMEEAWKVLKCLPHFPADQGLRALLSSCKTHTEQAMGIACYQKLVDLNPNCAAPYLLLSDICCRLGNWELAQRLEALRKAKQAKERPACAMIEVRKQVYEFIVGDTECIAYVHYLGTLRSRTVKYGHIPDLDGILMRHN</sequence>
<dbReference type="InterPro" id="IPR011990">
    <property type="entry name" value="TPR-like_helical_dom_sf"/>
</dbReference>
<dbReference type="GO" id="GO:0009451">
    <property type="term" value="P:RNA modification"/>
    <property type="evidence" value="ECO:0007669"/>
    <property type="project" value="InterPro"/>
</dbReference>
<dbReference type="Pfam" id="PF01535">
    <property type="entry name" value="PPR"/>
    <property type="match status" value="5"/>
</dbReference>
<dbReference type="InterPro" id="IPR002885">
    <property type="entry name" value="PPR_rpt"/>
</dbReference>
<feature type="repeat" description="PPR" evidence="2">
    <location>
        <begin position="296"/>
        <end position="330"/>
    </location>
</feature>
<evidence type="ECO:0008006" key="5">
    <source>
        <dbReference type="Google" id="ProtNLM"/>
    </source>
</evidence>
<dbReference type="Gene3D" id="1.25.40.10">
    <property type="entry name" value="Tetratricopeptide repeat domain"/>
    <property type="match status" value="5"/>
</dbReference>
<proteinExistence type="predicted"/>
<evidence type="ECO:0000256" key="2">
    <source>
        <dbReference type="PROSITE-ProRule" id="PRU00708"/>
    </source>
</evidence>
<dbReference type="GO" id="GO:0048731">
    <property type="term" value="P:system development"/>
    <property type="evidence" value="ECO:0007669"/>
    <property type="project" value="UniProtKB-ARBA"/>
</dbReference>
<name>A0A8T2TCP9_CERRI</name>
<feature type="repeat" description="PPR" evidence="2">
    <location>
        <begin position="195"/>
        <end position="229"/>
    </location>
</feature>
<dbReference type="Proteomes" id="UP000825935">
    <property type="component" value="Chromosome 14"/>
</dbReference>
<feature type="repeat" description="PPR" evidence="2">
    <location>
        <begin position="599"/>
        <end position="633"/>
    </location>
</feature>
<evidence type="ECO:0000313" key="4">
    <source>
        <dbReference type="Proteomes" id="UP000825935"/>
    </source>
</evidence>
<dbReference type="SUPFAM" id="SSF48452">
    <property type="entry name" value="TPR-like"/>
    <property type="match status" value="1"/>
</dbReference>
<dbReference type="Pfam" id="PF13041">
    <property type="entry name" value="PPR_2"/>
    <property type="match status" value="3"/>
</dbReference>
<reference evidence="3" key="1">
    <citation type="submission" date="2021-08" db="EMBL/GenBank/DDBJ databases">
        <title>WGS assembly of Ceratopteris richardii.</title>
        <authorList>
            <person name="Marchant D.B."/>
            <person name="Chen G."/>
            <person name="Jenkins J."/>
            <person name="Shu S."/>
            <person name="Leebens-Mack J."/>
            <person name="Grimwood J."/>
            <person name="Schmutz J."/>
            <person name="Soltis P."/>
            <person name="Soltis D."/>
            <person name="Chen Z.-H."/>
        </authorList>
    </citation>
    <scope>NUCLEOTIDE SEQUENCE</scope>
    <source>
        <strain evidence="3">Whitten #5841</strain>
        <tissue evidence="3">Leaf</tissue>
    </source>
</reference>
<gene>
    <name evidence="3" type="ORF">KP509_14G067900</name>
</gene>
<dbReference type="PANTHER" id="PTHR47926">
    <property type="entry name" value="PENTATRICOPEPTIDE REPEAT-CONTAINING PROTEIN"/>
    <property type="match status" value="1"/>
</dbReference>
<feature type="repeat" description="PPR" evidence="2">
    <location>
        <begin position="498"/>
        <end position="532"/>
    </location>
</feature>
<evidence type="ECO:0000256" key="1">
    <source>
        <dbReference type="ARBA" id="ARBA00022737"/>
    </source>
</evidence>
<dbReference type="FunFam" id="1.25.40.10:FF:000031">
    <property type="entry name" value="Pentatricopeptide repeat-containing protein mitochondrial"/>
    <property type="match status" value="1"/>
</dbReference>
<dbReference type="EMBL" id="CM035419">
    <property type="protein sequence ID" value="KAH7415945.1"/>
    <property type="molecule type" value="Genomic_DNA"/>
</dbReference>
<organism evidence="3 4">
    <name type="scientific">Ceratopteris richardii</name>
    <name type="common">Triangle waterfern</name>
    <dbReference type="NCBI Taxonomy" id="49495"/>
    <lineage>
        <taxon>Eukaryota</taxon>
        <taxon>Viridiplantae</taxon>
        <taxon>Streptophyta</taxon>
        <taxon>Embryophyta</taxon>
        <taxon>Tracheophyta</taxon>
        <taxon>Polypodiopsida</taxon>
        <taxon>Polypodiidae</taxon>
        <taxon>Polypodiales</taxon>
        <taxon>Pteridineae</taxon>
        <taxon>Pteridaceae</taxon>
        <taxon>Parkerioideae</taxon>
        <taxon>Ceratopteris</taxon>
    </lineage>
</organism>
<dbReference type="NCBIfam" id="TIGR00756">
    <property type="entry name" value="PPR"/>
    <property type="match status" value="1"/>
</dbReference>
<protein>
    <recommendedName>
        <fullName evidence="5">Pentatricopeptide repeat-containing protein</fullName>
    </recommendedName>
</protein>
<evidence type="ECO:0000313" key="3">
    <source>
        <dbReference type="EMBL" id="KAH7415945.1"/>
    </source>
</evidence>
<dbReference type="FunFam" id="1.25.40.10:FF:000158">
    <property type="entry name" value="pentatricopeptide repeat-containing protein At2g33680"/>
    <property type="match status" value="1"/>
</dbReference>
<dbReference type="PROSITE" id="PS51375">
    <property type="entry name" value="PPR"/>
    <property type="match status" value="5"/>
</dbReference>
<comment type="caution">
    <text evidence="3">The sequence shown here is derived from an EMBL/GenBank/DDBJ whole genome shotgun (WGS) entry which is preliminary data.</text>
</comment>
<accession>A0A8T2TCP9</accession>
<feature type="repeat" description="PPR" evidence="2">
    <location>
        <begin position="397"/>
        <end position="431"/>
    </location>
</feature>
<dbReference type="GO" id="GO:0003723">
    <property type="term" value="F:RNA binding"/>
    <property type="evidence" value="ECO:0007669"/>
    <property type="project" value="InterPro"/>
</dbReference>
<dbReference type="AlphaFoldDB" id="A0A8T2TCP9"/>
<dbReference type="FunFam" id="1.25.40.10:FF:000344">
    <property type="entry name" value="Pentatricopeptide repeat-containing protein"/>
    <property type="match status" value="1"/>
</dbReference>
<keyword evidence="1" id="KW-0677">Repeat</keyword>
<dbReference type="OrthoDB" id="185373at2759"/>